<dbReference type="Pfam" id="PF11518">
    <property type="entry name" value="DUF3221"/>
    <property type="match status" value="1"/>
</dbReference>
<protein>
    <submittedName>
        <fullName evidence="2">Uncharacterized protein</fullName>
    </submittedName>
</protein>
<proteinExistence type="predicted"/>
<feature type="transmembrane region" description="Helical" evidence="1">
    <location>
        <begin position="7"/>
        <end position="27"/>
    </location>
</feature>
<dbReference type="STRING" id="642492.Clole_2920"/>
<dbReference type="Proteomes" id="UP000008467">
    <property type="component" value="Chromosome"/>
</dbReference>
<keyword evidence="1" id="KW-0812">Transmembrane</keyword>
<dbReference type="HOGENOM" id="CLU_1084600_0_0_9"/>
<keyword evidence="3" id="KW-1185">Reference proteome</keyword>
<evidence type="ECO:0000256" key="1">
    <source>
        <dbReference type="SAM" id="Phobius"/>
    </source>
</evidence>
<reference evidence="2 3" key="1">
    <citation type="journal article" date="2011" name="J. Bacteriol.">
        <title>Complete genome sequence of the cellulose-degrading bacterium Cellulosilyticum lentocellum.</title>
        <authorList>
            <consortium name="US DOE Joint Genome Institute"/>
            <person name="Miller D.A."/>
            <person name="Suen G."/>
            <person name="Bruce D."/>
            <person name="Copeland A."/>
            <person name="Cheng J.F."/>
            <person name="Detter C."/>
            <person name="Goodwin L.A."/>
            <person name="Han C.S."/>
            <person name="Hauser L.J."/>
            <person name="Land M.L."/>
            <person name="Lapidus A."/>
            <person name="Lucas S."/>
            <person name="Meincke L."/>
            <person name="Pitluck S."/>
            <person name="Tapia R."/>
            <person name="Teshima H."/>
            <person name="Woyke T."/>
            <person name="Fox B.G."/>
            <person name="Angert E.R."/>
            <person name="Currie C.R."/>
        </authorList>
    </citation>
    <scope>NUCLEOTIDE SEQUENCE [LARGE SCALE GENOMIC DNA]</scope>
    <source>
        <strain evidence="3">ATCC 49066 / DSM 5427 / NCIMB 11756 / RHM5</strain>
    </source>
</reference>
<accession>F2JLU1</accession>
<evidence type="ECO:0000313" key="3">
    <source>
        <dbReference type="Proteomes" id="UP000008467"/>
    </source>
</evidence>
<sequence length="256" mass="28740">MVKKSRLKTVITGISLLLMILIVIIVARTTKQNNGDNQQLDLVSQGDKVIAKIYDSQQAIYNEEGQVPNAIYHFSKEQLIQLAEMMNFKDWKAYKGNMIYDMALSLVIQVNDKDCYYVFPNVENQTYIEIYDTSQSETGSKRYFAPKEIYETVKGYIMSQGTIVQGDMENSLTAEITEVKDQILLVKGIDEAALKSIGDACYLTINKASTTILDSEGQKVNLSYLKTGMQIKIKLLGGVLESYPCQAEALVVQVIQ</sequence>
<dbReference type="KEGG" id="cle:Clole_2920"/>
<gene>
    <name evidence="2" type="ordered locus">Clole_2920</name>
</gene>
<dbReference type="RefSeq" id="WP_013657897.1">
    <property type="nucleotide sequence ID" value="NC_015275.1"/>
</dbReference>
<organism evidence="2 3">
    <name type="scientific">Cellulosilyticum lentocellum (strain ATCC 49066 / DSM 5427 / NCIMB 11756 / RHM5)</name>
    <name type="common">Clostridium lentocellum</name>
    <dbReference type="NCBI Taxonomy" id="642492"/>
    <lineage>
        <taxon>Bacteria</taxon>
        <taxon>Bacillati</taxon>
        <taxon>Bacillota</taxon>
        <taxon>Clostridia</taxon>
        <taxon>Lachnospirales</taxon>
        <taxon>Cellulosilyticaceae</taxon>
        <taxon>Cellulosilyticum</taxon>
    </lineage>
</organism>
<evidence type="ECO:0000313" key="2">
    <source>
        <dbReference type="EMBL" id="ADZ84617.1"/>
    </source>
</evidence>
<dbReference type="EMBL" id="CP002582">
    <property type="protein sequence ID" value="ADZ84617.1"/>
    <property type="molecule type" value="Genomic_DNA"/>
</dbReference>
<name>F2JLU1_CELLD</name>
<dbReference type="AlphaFoldDB" id="F2JLU1"/>
<keyword evidence="1" id="KW-0472">Membrane</keyword>
<keyword evidence="1" id="KW-1133">Transmembrane helix</keyword>
<dbReference type="InterPro" id="IPR021598">
    <property type="entry name" value="DUF3221"/>
</dbReference>